<dbReference type="AlphaFoldDB" id="A0A7R9MC61"/>
<dbReference type="InterPro" id="IPR048501">
    <property type="entry name" value="Legum_prodom"/>
</dbReference>
<dbReference type="Gene3D" id="3.40.50.1460">
    <property type="match status" value="1"/>
</dbReference>
<dbReference type="EMBL" id="CAJPVJ010012821">
    <property type="protein sequence ID" value="CAG2174522.1"/>
    <property type="molecule type" value="Genomic_DNA"/>
</dbReference>
<dbReference type="Pfam" id="PF20985">
    <property type="entry name" value="Legum_prodom"/>
    <property type="match status" value="1"/>
</dbReference>
<dbReference type="Proteomes" id="UP000728032">
    <property type="component" value="Unassembled WGS sequence"/>
</dbReference>
<proteinExistence type="inferred from homology"/>
<evidence type="ECO:0000313" key="4">
    <source>
        <dbReference type="Proteomes" id="UP000728032"/>
    </source>
</evidence>
<dbReference type="PANTHER" id="PTHR12000">
    <property type="entry name" value="HEMOGLOBINASE FAMILY MEMBER"/>
    <property type="match status" value="1"/>
</dbReference>
<reference evidence="3" key="1">
    <citation type="submission" date="2020-11" db="EMBL/GenBank/DDBJ databases">
        <authorList>
            <person name="Tran Van P."/>
        </authorList>
    </citation>
    <scope>NUCLEOTIDE SEQUENCE</scope>
</reference>
<dbReference type="GO" id="GO:0004197">
    <property type="term" value="F:cysteine-type endopeptidase activity"/>
    <property type="evidence" value="ECO:0007669"/>
    <property type="project" value="TreeGrafter"/>
</dbReference>
<dbReference type="InterPro" id="IPR001096">
    <property type="entry name" value="Peptidase_C13"/>
</dbReference>
<comment type="similarity">
    <text evidence="1">Belongs to the peptidase C13 family.</text>
</comment>
<evidence type="ECO:0000259" key="2">
    <source>
        <dbReference type="Pfam" id="PF20985"/>
    </source>
</evidence>
<dbReference type="InterPro" id="IPR046427">
    <property type="entry name" value="Legumain_prodom_sf"/>
</dbReference>
<dbReference type="Pfam" id="PF01650">
    <property type="entry name" value="Peptidase_C13"/>
    <property type="match status" value="1"/>
</dbReference>
<evidence type="ECO:0000313" key="3">
    <source>
        <dbReference type="EMBL" id="CAD7657336.1"/>
    </source>
</evidence>
<dbReference type="PRINTS" id="PR00776">
    <property type="entry name" value="HEMOGLOBNASE"/>
</dbReference>
<dbReference type="PIRSF" id="PIRSF019663">
    <property type="entry name" value="Legumain"/>
    <property type="match status" value="1"/>
</dbReference>
<dbReference type="CDD" id="cd21115">
    <property type="entry name" value="legumain_C"/>
    <property type="match status" value="1"/>
</dbReference>
<dbReference type="EMBL" id="OC927646">
    <property type="protein sequence ID" value="CAD7657336.1"/>
    <property type="molecule type" value="Genomic_DNA"/>
</dbReference>
<dbReference type="GO" id="GO:0005773">
    <property type="term" value="C:vacuole"/>
    <property type="evidence" value="ECO:0007669"/>
    <property type="project" value="GOC"/>
</dbReference>
<gene>
    <name evidence="3" type="ORF">ONB1V03_LOCUS13966</name>
</gene>
<dbReference type="GO" id="GO:0006624">
    <property type="term" value="P:vacuolar protein processing"/>
    <property type="evidence" value="ECO:0007669"/>
    <property type="project" value="TreeGrafter"/>
</dbReference>
<protein>
    <recommendedName>
        <fullName evidence="2">Legumain prodomain domain-containing protein</fullName>
    </recommendedName>
</protein>
<keyword evidence="4" id="KW-1185">Reference proteome</keyword>
<dbReference type="GO" id="GO:0051603">
    <property type="term" value="P:proteolysis involved in protein catabolic process"/>
    <property type="evidence" value="ECO:0007669"/>
    <property type="project" value="TreeGrafter"/>
</dbReference>
<organism evidence="3">
    <name type="scientific">Oppiella nova</name>
    <dbReference type="NCBI Taxonomy" id="334625"/>
    <lineage>
        <taxon>Eukaryota</taxon>
        <taxon>Metazoa</taxon>
        <taxon>Ecdysozoa</taxon>
        <taxon>Arthropoda</taxon>
        <taxon>Chelicerata</taxon>
        <taxon>Arachnida</taxon>
        <taxon>Acari</taxon>
        <taxon>Acariformes</taxon>
        <taxon>Sarcoptiformes</taxon>
        <taxon>Oribatida</taxon>
        <taxon>Brachypylina</taxon>
        <taxon>Oppioidea</taxon>
        <taxon>Oppiidae</taxon>
        <taxon>Oppiella</taxon>
    </lineage>
</organism>
<sequence length="458" mass="52889">MNMISDVYHAYQLVHSQGIPDDRIIVMHSDDIAYDPLNPTPGVIINAINGTNVYEGVPKDYTGNDVTIKNFFGVLNGDPELIKHGKKVIKTNANNQIIMFPNETLHAKDLVNVLGELYKQNKYDQLVVYLESCKSGSMFANLLPNDWNLYALAATQPDEYGAQYSYDFSPRQSFLATYFSTIWFQNADQSDPERETLDTQFQYIAARPDVWVPYQVGDETWCLNVTQHPQQYGDLSIAKTRTVSQFMGPLSQNGLNKDIKQDIIIEKCNLTIDQDIYVFLAQKRIDLTVDTNEKQRYQDQLDGLTRGREYVDKVLYEYVNSIQHLMPNIATNAILNTNRELYNRECYRKMVDTFNEKCFNLSKNTYALHKVHVFINICETLNGRTEVWESAAKQLDNCENNTENEFIEMHSELQPLLAKNIGHNSHPITNQSDRKSCNLINRLPFSFWLTPVWIYCIY</sequence>
<dbReference type="OrthoDB" id="10243802at2759"/>
<dbReference type="PANTHER" id="PTHR12000:SF21">
    <property type="entry name" value="LEGUMAIN-RELATED"/>
    <property type="match status" value="1"/>
</dbReference>
<accession>A0A7R9MC61</accession>
<feature type="non-terminal residue" evidence="3">
    <location>
        <position position="1"/>
    </location>
</feature>
<evidence type="ECO:0000256" key="1">
    <source>
        <dbReference type="ARBA" id="ARBA00009941"/>
    </source>
</evidence>
<dbReference type="Gene3D" id="1.10.132.130">
    <property type="match status" value="1"/>
</dbReference>
<feature type="domain" description="Legumain prodomain" evidence="2">
    <location>
        <begin position="319"/>
        <end position="387"/>
    </location>
</feature>
<name>A0A7R9MC61_9ACAR</name>